<dbReference type="Gene3D" id="3.40.640.10">
    <property type="entry name" value="Type I PLP-dependent aspartate aminotransferase-like (Major domain)"/>
    <property type="match status" value="1"/>
</dbReference>
<feature type="binding site" evidence="7">
    <location>
        <position position="315"/>
    </location>
    <ligand>
        <name>substrate</name>
    </ligand>
</feature>
<dbReference type="InterPro" id="IPR015422">
    <property type="entry name" value="PyrdxlP-dep_Trfase_small"/>
</dbReference>
<evidence type="ECO:0000256" key="2">
    <source>
        <dbReference type="ARBA" id="ARBA00022576"/>
    </source>
</evidence>
<dbReference type="InterPro" id="IPR005815">
    <property type="entry name" value="BioA"/>
</dbReference>
<feature type="modified residue" description="N6-(pyridoxal phosphate)lysine" evidence="7">
    <location>
        <position position="315"/>
    </location>
</feature>
<dbReference type="Pfam" id="PF00202">
    <property type="entry name" value="Aminotran_3"/>
    <property type="match status" value="1"/>
</dbReference>
<comment type="cofactor">
    <cofactor evidence="1 7">
        <name>pyridoxal 5'-phosphate</name>
        <dbReference type="ChEBI" id="CHEBI:597326"/>
    </cofactor>
</comment>
<dbReference type="InterPro" id="IPR015424">
    <property type="entry name" value="PyrdxlP-dep_Trfase"/>
</dbReference>
<evidence type="ECO:0000256" key="7">
    <source>
        <dbReference type="HAMAP-Rule" id="MF_00834"/>
    </source>
</evidence>
<name>A0A7T4JW95_9CORY</name>
<evidence type="ECO:0000256" key="1">
    <source>
        <dbReference type="ARBA" id="ARBA00001933"/>
    </source>
</evidence>
<evidence type="ECO:0000256" key="4">
    <source>
        <dbReference type="ARBA" id="ARBA00022691"/>
    </source>
</evidence>
<dbReference type="InterPro" id="IPR005814">
    <property type="entry name" value="Aminotrans_3"/>
</dbReference>
<evidence type="ECO:0000313" key="10">
    <source>
        <dbReference type="Proteomes" id="UP000596145"/>
    </source>
</evidence>
<comment type="subcellular location">
    <subcellularLocation>
        <location evidence="7">Cytoplasm</location>
    </subcellularLocation>
</comment>
<dbReference type="GO" id="GO:0004015">
    <property type="term" value="F:adenosylmethionine-8-amino-7-oxononanoate transaminase activity"/>
    <property type="evidence" value="ECO:0007669"/>
    <property type="project" value="UniProtKB-UniRule"/>
</dbReference>
<feature type="binding site" evidence="7">
    <location>
        <begin position="344"/>
        <end position="345"/>
    </location>
    <ligand>
        <name>pyridoxal 5'-phosphate</name>
        <dbReference type="ChEBI" id="CHEBI:597326"/>
    </ligand>
</feature>
<dbReference type="InterPro" id="IPR049704">
    <property type="entry name" value="Aminotrans_3_PPA_site"/>
</dbReference>
<reference evidence="9 10" key="1">
    <citation type="submission" date="2020-12" db="EMBL/GenBank/DDBJ databases">
        <title>FDA dAtabase for Regulatory Grade micrObial Sequences (FDA-ARGOS): Supporting development and validation of Infectious Disease Dx tests.</title>
        <authorList>
            <person name="Sproer C."/>
            <person name="Gronow S."/>
            <person name="Severitt S."/>
            <person name="Schroder I."/>
            <person name="Tallon L."/>
            <person name="Sadzewicz L."/>
            <person name="Zhao X."/>
            <person name="Boylan J."/>
            <person name="Ott S."/>
            <person name="Bowen H."/>
            <person name="Vavikolanu K."/>
            <person name="Mehta A."/>
            <person name="Aluvathingal J."/>
            <person name="Nadendla S."/>
            <person name="Lowell S."/>
            <person name="Myers T."/>
            <person name="Yan Y."/>
            <person name="Sichtig H."/>
        </authorList>
    </citation>
    <scope>NUCLEOTIDE SEQUENCE [LARGE SCALE GENOMIC DNA]</scope>
    <source>
        <strain evidence="9 10">FDAARGOS_1053</strain>
    </source>
</reference>
<keyword evidence="3 7" id="KW-0808">Transferase</keyword>
<feature type="binding site" evidence="7">
    <location>
        <begin position="156"/>
        <end position="157"/>
    </location>
    <ligand>
        <name>pyridoxal 5'-phosphate</name>
        <dbReference type="ChEBI" id="CHEBI:597326"/>
    </ligand>
</feature>
<evidence type="ECO:0000256" key="6">
    <source>
        <dbReference type="ARBA" id="ARBA00022898"/>
    </source>
</evidence>
<dbReference type="Proteomes" id="UP000596145">
    <property type="component" value="Chromosome"/>
</dbReference>
<evidence type="ECO:0000256" key="8">
    <source>
        <dbReference type="SAM" id="MobiDB-lite"/>
    </source>
</evidence>
<evidence type="ECO:0000256" key="3">
    <source>
        <dbReference type="ARBA" id="ARBA00022679"/>
    </source>
</evidence>
<dbReference type="PANTHER" id="PTHR42684">
    <property type="entry name" value="ADENOSYLMETHIONINE-8-AMINO-7-OXONONANOATE AMINOTRANSFERASE"/>
    <property type="match status" value="1"/>
</dbReference>
<keyword evidence="2 7" id="KW-0032">Aminotransferase</keyword>
<feature type="binding site" evidence="7">
    <location>
        <position position="425"/>
    </location>
    <ligand>
        <name>substrate</name>
    </ligand>
</feature>
<feature type="binding site" evidence="7">
    <location>
        <position position="288"/>
    </location>
    <ligand>
        <name>pyridoxal 5'-phosphate</name>
        <dbReference type="ChEBI" id="CHEBI:597326"/>
    </ligand>
</feature>
<feature type="binding site" evidence="7">
    <location>
        <position position="343"/>
    </location>
    <ligand>
        <name>substrate</name>
    </ligand>
</feature>
<dbReference type="InterPro" id="IPR015421">
    <property type="entry name" value="PyrdxlP-dep_Trfase_major"/>
</dbReference>
<dbReference type="GO" id="GO:0009102">
    <property type="term" value="P:biotin biosynthetic process"/>
    <property type="evidence" value="ECO:0007669"/>
    <property type="project" value="UniProtKB-UniRule"/>
</dbReference>
<keyword evidence="7" id="KW-0963">Cytoplasm</keyword>
<dbReference type="AlphaFoldDB" id="A0A7T4JW95"/>
<proteinExistence type="inferred from homology"/>
<comment type="subunit">
    <text evidence="7">Homodimer.</text>
</comment>
<dbReference type="GO" id="GO:0005737">
    <property type="term" value="C:cytoplasm"/>
    <property type="evidence" value="ECO:0007669"/>
    <property type="project" value="UniProtKB-SubCell"/>
</dbReference>
<keyword evidence="5 7" id="KW-0093">Biotin biosynthesis</keyword>
<accession>A0A7T4JW95</accession>
<feature type="region of interest" description="Disordered" evidence="8">
    <location>
        <begin position="1"/>
        <end position="24"/>
    </location>
</feature>
<sequence length="458" mass="49188">MSDVATSSDTVHSPETVHSPGMPTALGVAHGVIADDEKNSADSVRESLDWELIAFDREHLWHPYAPTPNTYPHVLVHGAEGVYLSTTEGKLIDAMSSWWAAAHGHRHPEIVEAAKKQIDTMEHVMFGGLTHEPAVQLARKLVQLTGLQRVFYSDSGSVSVEVAMKMALQYQRGKGHPEKNRFLTWRSGYHGDTQGPMSVCDPEGGMHSMWEGTLTTQIFAPAPPVLGATEAEQDAYVAEFESYITDSVAAVIVEPHVQGAGGMRFHDTALVEKVVELCHKHGILFIADEIATGFKRTGPMFVTTGMGVDIMCVGKALTGGFLSFAATLTTSEVAEVIGTLMHGPTFMGNPLACAVSLASVTLMETAPYDIAHIESVLTEGLAPARDVPGVADVRVCGAIGVIEMNHDVDMIATTRAAMDEGIWIRPFGRLIYAMPPFICSDDELATICRGLVSAAAHA</sequence>
<evidence type="ECO:0000313" key="9">
    <source>
        <dbReference type="EMBL" id="QQB47759.1"/>
    </source>
</evidence>
<comment type="catalytic activity">
    <reaction evidence="7">
        <text>(8S)-8-amino-7-oxononanoate + S-adenosyl-L-methionine = S-adenosyl-4-methylsulfanyl-2-oxobutanoate + (7R,8S)-7,8-diammoniononanoate</text>
        <dbReference type="Rhea" id="RHEA:16861"/>
        <dbReference type="ChEBI" id="CHEBI:16490"/>
        <dbReference type="ChEBI" id="CHEBI:59789"/>
        <dbReference type="ChEBI" id="CHEBI:149468"/>
        <dbReference type="ChEBI" id="CHEBI:149469"/>
        <dbReference type="EC" id="2.6.1.62"/>
    </reaction>
</comment>
<dbReference type="GO" id="GO:0030170">
    <property type="term" value="F:pyridoxal phosphate binding"/>
    <property type="evidence" value="ECO:0007669"/>
    <property type="project" value="UniProtKB-UniRule"/>
</dbReference>
<dbReference type="CDD" id="cd00610">
    <property type="entry name" value="OAT_like"/>
    <property type="match status" value="1"/>
</dbReference>
<gene>
    <name evidence="7" type="primary">bioA</name>
    <name evidence="9" type="ORF">I6I10_10005</name>
</gene>
<dbReference type="EMBL" id="CP066007">
    <property type="protein sequence ID" value="QQB47759.1"/>
    <property type="molecule type" value="Genomic_DNA"/>
</dbReference>
<comment type="function">
    <text evidence="7">Catalyzes the transfer of the alpha-amino group from S-adenosyl-L-methionine (SAM) to 7-keto-8-aminopelargonic acid (KAPA) to form 7,8-diaminopelargonic acid (DAPA). It is the only aminotransferase known to utilize SAM as an amino donor.</text>
</comment>
<organism evidence="9 10">
    <name type="scientific">Corynebacterium glucuronolyticum</name>
    <dbReference type="NCBI Taxonomy" id="39791"/>
    <lineage>
        <taxon>Bacteria</taxon>
        <taxon>Bacillati</taxon>
        <taxon>Actinomycetota</taxon>
        <taxon>Actinomycetes</taxon>
        <taxon>Mycobacteriales</taxon>
        <taxon>Corynebacteriaceae</taxon>
        <taxon>Corynebacterium</taxon>
    </lineage>
</organism>
<dbReference type="HAMAP" id="MF_00834">
    <property type="entry name" value="BioA"/>
    <property type="match status" value="1"/>
</dbReference>
<dbReference type="Gene3D" id="3.90.1150.10">
    <property type="entry name" value="Aspartate Aminotransferase, domain 1"/>
    <property type="match status" value="1"/>
</dbReference>
<dbReference type="SUPFAM" id="SSF53383">
    <property type="entry name" value="PLP-dependent transferases"/>
    <property type="match status" value="1"/>
</dbReference>
<dbReference type="UniPathway" id="UPA00078">
    <property type="reaction ID" value="UER00160"/>
</dbReference>
<keyword evidence="6 7" id="KW-0663">Pyridoxal phosphate</keyword>
<dbReference type="EC" id="2.6.1.62" evidence="7"/>
<keyword evidence="4 7" id="KW-0949">S-adenosyl-L-methionine</keyword>
<feature type="binding site" evidence="7">
    <location>
        <position position="189"/>
    </location>
    <ligand>
        <name>substrate</name>
    </ligand>
</feature>
<feature type="compositionally biased region" description="Polar residues" evidence="8">
    <location>
        <begin position="1"/>
        <end position="13"/>
    </location>
</feature>
<feature type="binding site" evidence="7">
    <location>
        <position position="98"/>
    </location>
    <ligand>
        <name>substrate</name>
    </ligand>
</feature>
<dbReference type="NCBIfam" id="NF004624">
    <property type="entry name" value="PRK05964.1"/>
    <property type="match status" value="1"/>
</dbReference>
<dbReference type="PANTHER" id="PTHR42684:SF17">
    <property type="entry name" value="ADENOSYLMETHIONINE-8-AMINO-7-OXONONANOATE AMINOTRANSFERASE"/>
    <property type="match status" value="1"/>
</dbReference>
<protein>
    <recommendedName>
        <fullName evidence="7">Adenosylmethionine-8-amino-7-oxononanoate aminotransferase</fullName>
        <ecNumber evidence="7">2.6.1.62</ecNumber>
    </recommendedName>
    <alternativeName>
        <fullName evidence="7">7,8-diamino-pelargonic acid aminotransferase</fullName>
        <shortName evidence="7">DAPA AT</shortName>
        <shortName evidence="7">DAPA aminotransferase</shortName>
    </alternativeName>
    <alternativeName>
        <fullName evidence="7">7,8-diaminononanoate synthase</fullName>
        <shortName evidence="7">DANS</shortName>
    </alternativeName>
    <alternativeName>
        <fullName evidence="7">Diaminopelargonic acid synthase</fullName>
    </alternativeName>
</protein>
<dbReference type="NCBIfam" id="TIGR00508">
    <property type="entry name" value="bioA"/>
    <property type="match status" value="1"/>
</dbReference>
<feature type="site" description="Participates in the substrate recognition with KAPA and in a stacking interaction with the adenine ring of SAM" evidence="7">
    <location>
        <position position="64"/>
    </location>
</feature>
<evidence type="ECO:0000256" key="5">
    <source>
        <dbReference type="ARBA" id="ARBA00022756"/>
    </source>
</evidence>
<comment type="similarity">
    <text evidence="7">Belongs to the class-III pyridoxal-phosphate-dependent aminotransferase family. BioA subfamily.</text>
</comment>
<dbReference type="PROSITE" id="PS00600">
    <property type="entry name" value="AA_TRANSFER_CLASS_3"/>
    <property type="match status" value="1"/>
</dbReference>
<comment type="pathway">
    <text evidence="7">Cofactor biosynthesis; biotin biosynthesis; 7,8-diaminononanoate from 8-amino-7-oxononanoate (SAM route): step 1/1.</text>
</comment>